<dbReference type="InterPro" id="IPR050093">
    <property type="entry name" value="ABC_SmlMolc_Importer"/>
</dbReference>
<evidence type="ECO:0000256" key="2">
    <source>
        <dbReference type="ARBA" id="ARBA00022741"/>
    </source>
</evidence>
<reference evidence="5 6" key="1">
    <citation type="submission" date="2021-12" db="EMBL/GenBank/DDBJ databases">
        <title>Genome sequencing of bacteria with rrn-lacking chromosome and rrn-plasmid.</title>
        <authorList>
            <person name="Anda M."/>
            <person name="Iwasaki W."/>
        </authorList>
    </citation>
    <scope>NUCLEOTIDE SEQUENCE [LARGE SCALE GENOMIC DNA]</scope>
    <source>
        <strain evidence="5 6">NBRC 101262</strain>
        <plasmid evidence="5 6">pPP1</plasmid>
    </source>
</reference>
<keyword evidence="2" id="KW-0547">Nucleotide-binding</keyword>
<dbReference type="PANTHER" id="PTHR42781">
    <property type="entry name" value="SPERMIDINE/PUTRESCINE IMPORT ATP-BINDING PROTEIN POTA"/>
    <property type="match status" value="1"/>
</dbReference>
<evidence type="ECO:0000256" key="1">
    <source>
        <dbReference type="ARBA" id="ARBA00022448"/>
    </source>
</evidence>
<dbReference type="Pfam" id="PF00005">
    <property type="entry name" value="ABC_tran"/>
    <property type="match status" value="1"/>
</dbReference>
<name>A0ABN6LBF8_9BACT</name>
<dbReference type="PROSITE" id="PS00211">
    <property type="entry name" value="ABC_TRANSPORTER_1"/>
    <property type="match status" value="1"/>
</dbReference>
<dbReference type="SUPFAM" id="SSF52540">
    <property type="entry name" value="P-loop containing nucleoside triphosphate hydrolases"/>
    <property type="match status" value="1"/>
</dbReference>
<keyword evidence="5" id="KW-0614">Plasmid</keyword>
<dbReference type="Gene3D" id="3.40.50.300">
    <property type="entry name" value="P-loop containing nucleotide triphosphate hydrolases"/>
    <property type="match status" value="1"/>
</dbReference>
<dbReference type="Proteomes" id="UP001354989">
    <property type="component" value="Plasmid pPP1"/>
</dbReference>
<sequence length="270" mass="30303">MISFDIQHHFKKSGFSIAAQGKWPQGKRIALYGPSGTGKTSLILIMTGLMKAQHGYLKVKDQLWFDCAKNNHLKPQKRKVGMVFQDLALFPNMTVAEQLAFARQDSSKSYTVGQMMALCQLSGMEKMLPEQLSGGQKQRLALARALINAPEILLLDEPFNGLDQGVKQQLYRDLKPLFQQIGCTVVMVSHDAEEIANLCEWVYPMKAGKGEELVAVDEFFQPSENRGIFLGLDADDPVYAKVMVGGKVLRIKREAIIEKVTIGEDVRWQW</sequence>
<keyword evidence="1" id="KW-0813">Transport</keyword>
<geneLocation type="plasmid" evidence="5 6">
    <name>pPP1</name>
</geneLocation>
<dbReference type="PROSITE" id="PS50893">
    <property type="entry name" value="ABC_TRANSPORTER_2"/>
    <property type="match status" value="1"/>
</dbReference>
<accession>A0ABN6LBF8</accession>
<keyword evidence="6" id="KW-1185">Reference proteome</keyword>
<evidence type="ECO:0000259" key="4">
    <source>
        <dbReference type="PROSITE" id="PS50893"/>
    </source>
</evidence>
<dbReference type="EMBL" id="AP025293">
    <property type="protein sequence ID" value="BDD00470.1"/>
    <property type="molecule type" value="Genomic_DNA"/>
</dbReference>
<keyword evidence="3" id="KW-0067">ATP-binding</keyword>
<dbReference type="InterPro" id="IPR017871">
    <property type="entry name" value="ABC_transporter-like_CS"/>
</dbReference>
<dbReference type="InterPro" id="IPR003439">
    <property type="entry name" value="ABC_transporter-like_ATP-bd"/>
</dbReference>
<dbReference type="InterPro" id="IPR003593">
    <property type="entry name" value="AAA+_ATPase"/>
</dbReference>
<dbReference type="SMART" id="SM00382">
    <property type="entry name" value="AAA"/>
    <property type="match status" value="1"/>
</dbReference>
<evidence type="ECO:0000313" key="6">
    <source>
        <dbReference type="Proteomes" id="UP001354989"/>
    </source>
</evidence>
<dbReference type="RefSeq" id="WP_338398336.1">
    <property type="nucleotide sequence ID" value="NZ_AP025293.1"/>
</dbReference>
<protein>
    <submittedName>
        <fullName evidence="5">GTPase</fullName>
    </submittedName>
</protein>
<gene>
    <name evidence="5" type="primary">modC</name>
    <name evidence="5" type="ORF">PEPS_27500</name>
</gene>
<feature type="domain" description="ABC transporter" evidence="4">
    <location>
        <begin position="1"/>
        <end position="232"/>
    </location>
</feature>
<proteinExistence type="predicted"/>
<organism evidence="5 6">
    <name type="scientific">Persicobacter psychrovividus</name>
    <dbReference type="NCBI Taxonomy" id="387638"/>
    <lineage>
        <taxon>Bacteria</taxon>
        <taxon>Pseudomonadati</taxon>
        <taxon>Bacteroidota</taxon>
        <taxon>Cytophagia</taxon>
        <taxon>Cytophagales</taxon>
        <taxon>Persicobacteraceae</taxon>
        <taxon>Persicobacter</taxon>
    </lineage>
</organism>
<dbReference type="PANTHER" id="PTHR42781:SF4">
    <property type="entry name" value="SPERMIDINE_PUTRESCINE IMPORT ATP-BINDING PROTEIN POTA"/>
    <property type="match status" value="1"/>
</dbReference>
<dbReference type="InterPro" id="IPR027417">
    <property type="entry name" value="P-loop_NTPase"/>
</dbReference>
<evidence type="ECO:0000313" key="5">
    <source>
        <dbReference type="EMBL" id="BDD00470.1"/>
    </source>
</evidence>
<evidence type="ECO:0000256" key="3">
    <source>
        <dbReference type="ARBA" id="ARBA00022840"/>
    </source>
</evidence>